<evidence type="ECO:0000313" key="2">
    <source>
        <dbReference type="Proteomes" id="UP000249402"/>
    </source>
</evidence>
<dbReference type="Proteomes" id="UP000249402">
    <property type="component" value="Unassembled WGS sequence"/>
</dbReference>
<evidence type="ECO:0000313" key="1">
    <source>
        <dbReference type="EMBL" id="RAK97598.1"/>
    </source>
</evidence>
<keyword evidence="2" id="KW-1185">Reference proteome</keyword>
<dbReference type="EMBL" id="KZ824461">
    <property type="protein sequence ID" value="RAK97598.1"/>
    <property type="molecule type" value="Genomic_DNA"/>
</dbReference>
<protein>
    <submittedName>
        <fullName evidence="1">Uncharacterized protein</fullName>
    </submittedName>
</protein>
<sequence length="104" mass="11544">MVSRPWLASLLLPDLSWAPHPSHPNLRGQGARVVHIPSAIEAHESHAMKPSTFWAPRIGDIHPARCKPWRHSCMASDVPNCHRRAFIDGTGQEGSGRGTRLESR</sequence>
<reference evidence="1 2" key="1">
    <citation type="submission" date="2018-02" db="EMBL/GenBank/DDBJ databases">
        <title>The genomes of Aspergillus section Nigri reveals drivers in fungal speciation.</title>
        <authorList>
            <consortium name="DOE Joint Genome Institute"/>
            <person name="Vesth T.C."/>
            <person name="Nybo J."/>
            <person name="Theobald S."/>
            <person name="Brandl J."/>
            <person name="Frisvad J.C."/>
            <person name="Nielsen K.F."/>
            <person name="Lyhne E.K."/>
            <person name="Kogle M.E."/>
            <person name="Kuo A."/>
            <person name="Riley R."/>
            <person name="Clum A."/>
            <person name="Nolan M."/>
            <person name="Lipzen A."/>
            <person name="Salamov A."/>
            <person name="Henrissat B."/>
            <person name="Wiebenga A."/>
            <person name="De vries R.P."/>
            <person name="Grigoriev I.V."/>
            <person name="Mortensen U.H."/>
            <person name="Andersen M.R."/>
            <person name="Baker S.E."/>
        </authorList>
    </citation>
    <scope>NUCLEOTIDE SEQUENCE [LARGE SCALE GENOMIC DNA]</scope>
    <source>
        <strain evidence="1 2">CBS 121593</strain>
    </source>
</reference>
<accession>A0A395GRK4</accession>
<dbReference type="AlphaFoldDB" id="A0A395GRK4"/>
<dbReference type="VEuPathDB" id="FungiDB:BO80DRAFT_428067"/>
<organism evidence="1 2">
    <name type="scientific">Aspergillus ibericus CBS 121593</name>
    <dbReference type="NCBI Taxonomy" id="1448316"/>
    <lineage>
        <taxon>Eukaryota</taxon>
        <taxon>Fungi</taxon>
        <taxon>Dikarya</taxon>
        <taxon>Ascomycota</taxon>
        <taxon>Pezizomycotina</taxon>
        <taxon>Eurotiomycetes</taxon>
        <taxon>Eurotiomycetidae</taxon>
        <taxon>Eurotiales</taxon>
        <taxon>Aspergillaceae</taxon>
        <taxon>Aspergillus</taxon>
        <taxon>Aspergillus subgen. Circumdati</taxon>
    </lineage>
</organism>
<dbReference type="GeneID" id="37225033"/>
<gene>
    <name evidence="1" type="ORF">BO80DRAFT_428067</name>
</gene>
<name>A0A395GRK4_9EURO</name>
<proteinExistence type="predicted"/>
<dbReference type="RefSeq" id="XP_025571926.1">
    <property type="nucleotide sequence ID" value="XM_025720168.1"/>
</dbReference>